<evidence type="ECO:0000256" key="1">
    <source>
        <dbReference type="SAM" id="Phobius"/>
    </source>
</evidence>
<keyword evidence="1" id="KW-0472">Membrane</keyword>
<organism evidence="3 4">
    <name type="scientific">Xylaria hypoxylon</name>
    <dbReference type="NCBI Taxonomy" id="37992"/>
    <lineage>
        <taxon>Eukaryota</taxon>
        <taxon>Fungi</taxon>
        <taxon>Dikarya</taxon>
        <taxon>Ascomycota</taxon>
        <taxon>Pezizomycotina</taxon>
        <taxon>Sordariomycetes</taxon>
        <taxon>Xylariomycetidae</taxon>
        <taxon>Xylariales</taxon>
        <taxon>Xylariaceae</taxon>
        <taxon>Xylaria</taxon>
    </lineage>
</organism>
<evidence type="ECO:0000313" key="4">
    <source>
        <dbReference type="Proteomes" id="UP000297716"/>
    </source>
</evidence>
<comment type="caution">
    <text evidence="3">The sequence shown here is derived from an EMBL/GenBank/DDBJ whole genome shotgun (WGS) entry which is preliminary data.</text>
</comment>
<proteinExistence type="predicted"/>
<accession>A0A4Z0YZA7</accession>
<sequence length="324" mass="37109">MSSLSDADRQSLSTSRMDRFYSASDLRKSAPEGFPSMAAVKAFWPSTGTFRTFECLDWRQLEFYETKLCYLENKLYELDVAEGRTMMGLQRSQLPFNKKIFIDCSFRDSDPSYMSGALDANENMSQDEFTDLREKLFAHIECLTKKHCELVCRLEKARTFPRVQRQAHSQLFTLAQDSHKLDKEAVDHLRAFDEMAYVSIDPVELRIQHIWLSTAPWIKKIIQRFHKRSPLPENNGSQTYDDVGLHIFKVLHRNLVILFIPQVLVPAGILYLAGLSRPLCFGVVAIFTVAFSIALIIVEKRMGHVVVGIVAYIAVLAQFLENVS</sequence>
<evidence type="ECO:0000259" key="2">
    <source>
        <dbReference type="Pfam" id="PF20237"/>
    </source>
</evidence>
<name>A0A4Z0YZA7_9PEZI</name>
<keyword evidence="4" id="KW-1185">Reference proteome</keyword>
<evidence type="ECO:0000313" key="3">
    <source>
        <dbReference type="EMBL" id="TGJ83883.1"/>
    </source>
</evidence>
<dbReference type="InterPro" id="IPR046529">
    <property type="entry name" value="DUF6594"/>
</dbReference>
<keyword evidence="1" id="KW-0812">Transmembrane</keyword>
<gene>
    <name evidence="3" type="ORF">E0Z10_g4892</name>
</gene>
<feature type="transmembrane region" description="Helical" evidence="1">
    <location>
        <begin position="255"/>
        <end position="273"/>
    </location>
</feature>
<protein>
    <recommendedName>
        <fullName evidence="2">DUF6594 domain-containing protein</fullName>
    </recommendedName>
</protein>
<dbReference type="AlphaFoldDB" id="A0A4Z0YZA7"/>
<dbReference type="EMBL" id="SKBN01000081">
    <property type="protein sequence ID" value="TGJ83883.1"/>
    <property type="molecule type" value="Genomic_DNA"/>
</dbReference>
<feature type="domain" description="DUF6594" evidence="2">
    <location>
        <begin position="35"/>
        <end position="317"/>
    </location>
</feature>
<dbReference type="Proteomes" id="UP000297716">
    <property type="component" value="Unassembled WGS sequence"/>
</dbReference>
<reference evidence="3 4" key="1">
    <citation type="submission" date="2019-03" db="EMBL/GenBank/DDBJ databases">
        <title>Draft genome sequence of Xylaria hypoxylon DSM 108379, a ubiquitous saprotrophic-parasitic fungi on hardwood.</title>
        <authorList>
            <person name="Buettner E."/>
            <person name="Leonhardt S."/>
            <person name="Gebauer A.M."/>
            <person name="Liers C."/>
            <person name="Hofrichter M."/>
            <person name="Kellner H."/>
        </authorList>
    </citation>
    <scope>NUCLEOTIDE SEQUENCE [LARGE SCALE GENOMIC DNA]</scope>
    <source>
        <strain evidence="3 4">DSM 108379</strain>
    </source>
</reference>
<feature type="transmembrane region" description="Helical" evidence="1">
    <location>
        <begin position="305"/>
        <end position="320"/>
    </location>
</feature>
<keyword evidence="1" id="KW-1133">Transmembrane helix</keyword>
<dbReference type="Pfam" id="PF20237">
    <property type="entry name" value="DUF6594"/>
    <property type="match status" value="1"/>
</dbReference>
<dbReference type="OrthoDB" id="4729730at2759"/>
<feature type="transmembrane region" description="Helical" evidence="1">
    <location>
        <begin position="279"/>
        <end position="298"/>
    </location>
</feature>